<sequence length="249" mass="28039">MGKIGSCGPMNCCGTKRINSLNRSGREERKGADSVETVIYLIRHGETVWNRERRVQGHQNLDLSKEGMKQARRLGDYLRDWNIDAVYSSDLKRACRTAESVARPKGLEVQPLVQLRERNLGEWEGLKLAEVERRYPGDWKEIWNRGGKYGIEKAENTQRRMMDQIQRLAEKHLSQTIVVVSHGGSINAVLEAVSGGIYGPGKSRIRNTGISRLVYHSEKGWRVERVSITGHLDGSVATSIASHFSNQQG</sequence>
<dbReference type="CDD" id="cd07067">
    <property type="entry name" value="HP_PGM_like"/>
    <property type="match status" value="1"/>
</dbReference>
<evidence type="ECO:0000313" key="4">
    <source>
        <dbReference type="EMBL" id="OYD08979.1"/>
    </source>
</evidence>
<name>A0A235BAH1_9BACL</name>
<keyword evidence="5" id="KW-1185">Reference proteome</keyword>
<evidence type="ECO:0000256" key="2">
    <source>
        <dbReference type="PIRSR" id="PIRSR613078-1"/>
    </source>
</evidence>
<dbReference type="Proteomes" id="UP000215459">
    <property type="component" value="Unassembled WGS sequence"/>
</dbReference>
<evidence type="ECO:0000256" key="3">
    <source>
        <dbReference type="PIRSR" id="PIRSR613078-2"/>
    </source>
</evidence>
<dbReference type="PROSITE" id="PS00175">
    <property type="entry name" value="PG_MUTASE"/>
    <property type="match status" value="1"/>
</dbReference>
<evidence type="ECO:0008006" key="6">
    <source>
        <dbReference type="Google" id="ProtNLM"/>
    </source>
</evidence>
<gene>
    <name evidence="4" type="ORF">CHM34_04170</name>
</gene>
<comment type="caution">
    <text evidence="4">The sequence shown here is derived from an EMBL/GenBank/DDBJ whole genome shotgun (WGS) entry which is preliminary data.</text>
</comment>
<evidence type="ECO:0000313" key="5">
    <source>
        <dbReference type="Proteomes" id="UP000215459"/>
    </source>
</evidence>
<dbReference type="EMBL" id="NOWF01000002">
    <property type="protein sequence ID" value="OYD08979.1"/>
    <property type="molecule type" value="Genomic_DNA"/>
</dbReference>
<dbReference type="InterPro" id="IPR051695">
    <property type="entry name" value="Phosphoglycerate_Mutase"/>
</dbReference>
<dbReference type="AlphaFoldDB" id="A0A235BAH1"/>
<dbReference type="InterPro" id="IPR029033">
    <property type="entry name" value="His_PPase_superfam"/>
</dbReference>
<feature type="active site" description="Tele-phosphohistidine intermediate" evidence="2">
    <location>
        <position position="44"/>
    </location>
</feature>
<keyword evidence="1" id="KW-0378">Hydrolase</keyword>
<proteinExistence type="predicted"/>
<feature type="binding site" evidence="3">
    <location>
        <begin position="43"/>
        <end position="50"/>
    </location>
    <ligand>
        <name>substrate</name>
    </ligand>
</feature>
<dbReference type="GO" id="GO:0045820">
    <property type="term" value="P:negative regulation of glycolytic process"/>
    <property type="evidence" value="ECO:0007669"/>
    <property type="project" value="TreeGrafter"/>
</dbReference>
<protein>
    <recommendedName>
        <fullName evidence="6">Histidine phosphatase family protein</fullName>
    </recommendedName>
</protein>
<dbReference type="GO" id="GO:0005829">
    <property type="term" value="C:cytosol"/>
    <property type="evidence" value="ECO:0007669"/>
    <property type="project" value="TreeGrafter"/>
</dbReference>
<dbReference type="PANTHER" id="PTHR46517">
    <property type="entry name" value="FRUCTOSE-2,6-BISPHOSPHATASE TIGAR"/>
    <property type="match status" value="1"/>
</dbReference>
<dbReference type="InterPro" id="IPR013078">
    <property type="entry name" value="His_Pase_superF_clade-1"/>
</dbReference>
<dbReference type="GO" id="GO:0043456">
    <property type="term" value="P:regulation of pentose-phosphate shunt"/>
    <property type="evidence" value="ECO:0007669"/>
    <property type="project" value="TreeGrafter"/>
</dbReference>
<evidence type="ECO:0000256" key="1">
    <source>
        <dbReference type="ARBA" id="ARBA00022801"/>
    </source>
</evidence>
<reference evidence="4 5" key="1">
    <citation type="submission" date="2017-07" db="EMBL/GenBank/DDBJ databases">
        <title>The genome sequence of Paludifilum halophilum highlights mechanisms for microbial adaptation to high salt environemnts.</title>
        <authorList>
            <person name="Belbahri L."/>
        </authorList>
    </citation>
    <scope>NUCLEOTIDE SEQUENCE [LARGE SCALE GENOMIC DNA]</scope>
    <source>
        <strain evidence="4 5">DSM 102817</strain>
    </source>
</reference>
<accession>A0A235BAH1</accession>
<dbReference type="PANTHER" id="PTHR46517:SF1">
    <property type="entry name" value="FRUCTOSE-2,6-BISPHOSPHATASE TIGAR"/>
    <property type="match status" value="1"/>
</dbReference>
<dbReference type="SMART" id="SM00855">
    <property type="entry name" value="PGAM"/>
    <property type="match status" value="1"/>
</dbReference>
<dbReference type="Pfam" id="PF00300">
    <property type="entry name" value="His_Phos_1"/>
    <property type="match status" value="1"/>
</dbReference>
<dbReference type="InterPro" id="IPR001345">
    <property type="entry name" value="PG/BPGM_mutase_AS"/>
</dbReference>
<feature type="binding site" evidence="3">
    <location>
        <position position="93"/>
    </location>
    <ligand>
        <name>substrate</name>
    </ligand>
</feature>
<dbReference type="Gene3D" id="3.40.50.1240">
    <property type="entry name" value="Phosphoglycerate mutase-like"/>
    <property type="match status" value="1"/>
</dbReference>
<feature type="active site" description="Proton donor/acceptor" evidence="2">
    <location>
        <position position="117"/>
    </location>
</feature>
<dbReference type="GO" id="GO:0004331">
    <property type="term" value="F:fructose-2,6-bisphosphate 2-phosphatase activity"/>
    <property type="evidence" value="ECO:0007669"/>
    <property type="project" value="TreeGrafter"/>
</dbReference>
<organism evidence="4 5">
    <name type="scientific">Paludifilum halophilum</name>
    <dbReference type="NCBI Taxonomy" id="1642702"/>
    <lineage>
        <taxon>Bacteria</taxon>
        <taxon>Bacillati</taxon>
        <taxon>Bacillota</taxon>
        <taxon>Bacilli</taxon>
        <taxon>Bacillales</taxon>
        <taxon>Thermoactinomycetaceae</taxon>
        <taxon>Paludifilum</taxon>
    </lineage>
</organism>
<dbReference type="SUPFAM" id="SSF53254">
    <property type="entry name" value="Phosphoglycerate mutase-like"/>
    <property type="match status" value="1"/>
</dbReference>
<dbReference type="OrthoDB" id="9782128at2"/>